<sequence>MDDDDDDEFGELYTDVLHSVAESVPAPLPSVLSPGGRIDPLLHAEKDDSDGGDPDGRLFVASRADPCAESPSSSKRAIPPAMAAAGDVSEEDWMLGRAAPVVDSTENWNDEDDDGTLSSRQAEVGAPSPSIEGEPRVLEEDEEEARVSEFQEGNNGIGVDKKISAPEDGFSLSGGGIGQNLENLDQTLHIPGLSAGPASSGLFAGINNEERKPSQSEDWDSDSEDDLKIVLNDSNHGPLGAERHNLIGIDDDDDGEEDLVIVTDEDQHHRLPTMEEQNWSEDAMQPAGDGERKEMSDVTKVTGTAGAAPGARIGYSNLGFHTQHHSMFKVVPTTLVHVIQYVRPGATPLPGDPASGIPGIPGSARPLGPAPISSQGRGDWRAVSGRGFPGAPKSYNTNFGFPAWANSSARAFGIGLDFTLPSHKTVFDVDIESFEEKPWRYPGVDMSDFFNFGLDEDKINFVWNQPCKEYDPDLPPELAAAAGHDISADNGHGKSDGESNFTGQGRGQSVMRAPLPTGRAIQVEGGGHNERLPSIDTRPPRSRDLDAIIEDLFDDPRMHNCGLEKKENSVERDDISFIEAKKDRGSTESGYTEHFSHASSNHKEMTRKTLLAKEKDESAGDHHHNSKSRSPPFHDRALEMHSEERSITSSKPTYDYEILIIAFANVIIFSTMSHVFCSLKSSSRRHLNAREQSTDSMSSQSAHSNRHSDQQKETLLDNSEVKQCSKNSLVIDTARELSVEEKSSKQDESSVEEKSSKHDEGSVEEKSSKHDGLIVADSMELEEMTSSLHVSSETGADDNLVLPSNTQKLSSQVEPLMVYDTGYDDGLQNSDNSREKSGDSKNNHRQTNGEVLHEGHSSQTGYSKRLQKEDESKFWRRDESHIDDRQNREKNHSISIEKEDASNSHQIHLRGRSYEKRKESESSTSSWQRREDNMHGRQIKDDLMRANNDEMLPRNKSKLKVSDRNRRDEDHSRKHVDGEWRSHSRDENLRHRERDDLLMSRRENKDVPLVKKKRDEEYLRGKADRLDGFQSHRAKEDSGRRKRERNDLHGNRRESETRMRDKTEDHSSSKRKKDDSWRQNREREDRQRLKPHEIALTQRESEEVQGTVSSGRVTENKQLGGNGRNRDDSRSISYDKDYQEKERRRHNELSRRDRREDGMSQNRGRGDAYTNEKHSNADERSSRHERLHQYGDRHHTAEGQQMHRERQRENTSKARDVENKQQNNQVLGKRKHDDCPSNEKRKHDDCPPNEKVYNKDSNKNESNISSTIVAKADPHHNKHEDTPHINSSRKQGDDEPASDDENQSSRRGRSKLERWTSHKERDYDAFNNTQALSTLKENVEDNMVDTVQADELTKNELNNITSELDVKGDAGQIVDKTIDDQDRHLDTVAKLKKRSERFKLPMPRDKDNGSNRKLDTEVQLHNNEAGVDSEINHSHSEKKIGEASRSGPSGWLEEAYLSRFQAHEDMLCQRLRSSSPISCQENSPTNMDGQTAGLYSDMGMEDSLFDQWGVMDQLTAAEIAAALGHNFQQSISSESYNSFTSDQAPMSSERPKKALKATSWSSCTTEQNSALAPNTSFPSILTFSNLDSPEEQKNPYGSLVGVVKPKKEVNGMVGSERKYDTIVRQANKGSHIRSRSSYDNKEHIIAERKRREKLSQRFIALSAIVPGLKKMDKASVLGDTIRYLKELDEKVKVLEEQAAKRTVESSVLVKKSQLSADDDSSFCDDENFEYGQRRFGESLPEIEAKMSEKSILIKIHCENGKGVLVKALSEVEKCHLSVVSGSVIPFAGSSLDITIMAQIEQGFNMTVKDLVKKLGTAFRKNT</sequence>
<feature type="compositionally biased region" description="Basic and acidic residues" evidence="8">
    <location>
        <begin position="527"/>
        <end position="541"/>
    </location>
</feature>
<name>A0A8J5C2A2_ZINOF</name>
<feature type="compositionally biased region" description="Basic and acidic residues" evidence="8">
    <location>
        <begin position="1033"/>
        <end position="1093"/>
    </location>
</feature>
<keyword evidence="7" id="KW-0539">Nucleus</keyword>
<keyword evidence="5" id="KW-0805">Transcription regulation</keyword>
<feature type="region of interest" description="Disordered" evidence="8">
    <location>
        <begin position="687"/>
        <end position="720"/>
    </location>
</feature>
<dbReference type="InterPro" id="IPR044976">
    <property type="entry name" value="FIPS5/FIPS3-like"/>
</dbReference>
<dbReference type="GO" id="GO:0016607">
    <property type="term" value="C:nuclear speck"/>
    <property type="evidence" value="ECO:0007669"/>
    <property type="project" value="TreeGrafter"/>
</dbReference>
<feature type="compositionally biased region" description="Basic and acidic residues" evidence="8">
    <location>
        <begin position="1231"/>
        <end position="1259"/>
    </location>
</feature>
<comment type="similarity">
    <text evidence="3">Belongs to the FIP1 family.</text>
</comment>
<comment type="subcellular location">
    <subcellularLocation>
        <location evidence="1">Nucleus</location>
    </subcellularLocation>
</comment>
<protein>
    <recommendedName>
        <fullName evidence="9">BHLH domain-containing protein</fullName>
    </recommendedName>
</protein>
<feature type="compositionally biased region" description="Polar residues" evidence="8">
    <location>
        <begin position="1104"/>
        <end position="1119"/>
    </location>
</feature>
<dbReference type="InterPro" id="IPR011598">
    <property type="entry name" value="bHLH_dom"/>
</dbReference>
<feature type="compositionally biased region" description="Basic and acidic residues" evidence="8">
    <location>
        <begin position="735"/>
        <end position="772"/>
    </location>
</feature>
<feature type="compositionally biased region" description="Polar residues" evidence="8">
    <location>
        <begin position="694"/>
        <end position="703"/>
    </location>
</feature>
<feature type="compositionally biased region" description="Polar residues" evidence="8">
    <location>
        <begin position="802"/>
        <end position="813"/>
    </location>
</feature>
<comment type="caution">
    <text evidence="10">The sequence shown here is derived from an EMBL/GenBank/DDBJ whole genome shotgun (WGS) entry which is preliminary data.</text>
</comment>
<evidence type="ECO:0000256" key="4">
    <source>
        <dbReference type="ARBA" id="ARBA00022664"/>
    </source>
</evidence>
<feature type="domain" description="BHLH" evidence="9">
    <location>
        <begin position="1638"/>
        <end position="1687"/>
    </location>
</feature>
<evidence type="ECO:0000256" key="1">
    <source>
        <dbReference type="ARBA" id="ARBA00004123"/>
    </source>
</evidence>
<dbReference type="GO" id="GO:0046983">
    <property type="term" value="F:protein dimerization activity"/>
    <property type="evidence" value="ECO:0007669"/>
    <property type="project" value="InterPro"/>
</dbReference>
<evidence type="ECO:0000256" key="2">
    <source>
        <dbReference type="ARBA" id="ARBA00005510"/>
    </source>
</evidence>
<feature type="compositionally biased region" description="Low complexity" evidence="8">
    <location>
        <begin position="24"/>
        <end position="34"/>
    </location>
</feature>
<dbReference type="SMART" id="SM00353">
    <property type="entry name" value="HLH"/>
    <property type="match status" value="1"/>
</dbReference>
<evidence type="ECO:0000313" key="10">
    <source>
        <dbReference type="EMBL" id="KAG6470888.1"/>
    </source>
</evidence>
<feature type="region of interest" description="Disordered" evidence="8">
    <location>
        <begin position="24"/>
        <end position="180"/>
    </location>
</feature>
<evidence type="ECO:0000259" key="9">
    <source>
        <dbReference type="PROSITE" id="PS50888"/>
    </source>
</evidence>
<dbReference type="CDD" id="cd11452">
    <property type="entry name" value="bHLH_AtNAI1_like"/>
    <property type="match status" value="1"/>
</dbReference>
<evidence type="ECO:0000256" key="7">
    <source>
        <dbReference type="ARBA" id="ARBA00023242"/>
    </source>
</evidence>
<feature type="region of interest" description="Disordered" evidence="8">
    <location>
        <begin position="583"/>
        <end position="634"/>
    </location>
</feature>
<comment type="similarity">
    <text evidence="2">Belongs to the bHLH protein family.</text>
</comment>
<dbReference type="PANTHER" id="PTHR36884">
    <property type="entry name" value="FIP1[III]-LIKE PROTEIN"/>
    <property type="match status" value="1"/>
</dbReference>
<dbReference type="InterPro" id="IPR036638">
    <property type="entry name" value="HLH_DNA-bd_sf"/>
</dbReference>
<evidence type="ECO:0000256" key="6">
    <source>
        <dbReference type="ARBA" id="ARBA00023163"/>
    </source>
</evidence>
<evidence type="ECO:0000256" key="3">
    <source>
        <dbReference type="ARBA" id="ARBA00007459"/>
    </source>
</evidence>
<evidence type="ECO:0000256" key="5">
    <source>
        <dbReference type="ARBA" id="ARBA00023015"/>
    </source>
</evidence>
<feature type="compositionally biased region" description="Basic and acidic residues" evidence="8">
    <location>
        <begin position="928"/>
        <end position="953"/>
    </location>
</feature>
<feature type="compositionally biased region" description="Basic and acidic residues" evidence="8">
    <location>
        <begin position="601"/>
        <end position="623"/>
    </location>
</feature>
<feature type="compositionally biased region" description="Basic and acidic residues" evidence="8">
    <location>
        <begin position="960"/>
        <end position="1027"/>
    </location>
</feature>
<keyword evidence="11" id="KW-1185">Reference proteome</keyword>
<dbReference type="GO" id="GO:0003723">
    <property type="term" value="F:RNA binding"/>
    <property type="evidence" value="ECO:0007669"/>
    <property type="project" value="TreeGrafter"/>
</dbReference>
<evidence type="ECO:0000313" key="11">
    <source>
        <dbReference type="Proteomes" id="UP000734854"/>
    </source>
</evidence>
<feature type="compositionally biased region" description="Basic and acidic residues" evidence="8">
    <location>
        <begin position="1124"/>
        <end position="1219"/>
    </location>
</feature>
<dbReference type="Pfam" id="PF05182">
    <property type="entry name" value="Fip1"/>
    <property type="match status" value="1"/>
</dbReference>
<feature type="region of interest" description="Disordered" evidence="8">
    <location>
        <begin position="485"/>
        <end position="541"/>
    </location>
</feature>
<feature type="compositionally biased region" description="Basic and acidic residues" evidence="8">
    <location>
        <begin position="1272"/>
        <end position="1283"/>
    </location>
</feature>
<gene>
    <name evidence="10" type="ORF">ZIOFF_071968</name>
</gene>
<accession>A0A8J5C2A2</accession>
<organism evidence="10 11">
    <name type="scientific">Zingiber officinale</name>
    <name type="common">Ginger</name>
    <name type="synonym">Amomum zingiber</name>
    <dbReference type="NCBI Taxonomy" id="94328"/>
    <lineage>
        <taxon>Eukaryota</taxon>
        <taxon>Viridiplantae</taxon>
        <taxon>Streptophyta</taxon>
        <taxon>Embryophyta</taxon>
        <taxon>Tracheophyta</taxon>
        <taxon>Spermatophyta</taxon>
        <taxon>Magnoliopsida</taxon>
        <taxon>Liliopsida</taxon>
        <taxon>Zingiberales</taxon>
        <taxon>Zingiberaceae</taxon>
        <taxon>Zingiber</taxon>
    </lineage>
</organism>
<dbReference type="InterPro" id="IPR007854">
    <property type="entry name" value="Fip1_dom"/>
</dbReference>
<evidence type="ECO:0000256" key="8">
    <source>
        <dbReference type="SAM" id="MobiDB-lite"/>
    </source>
</evidence>
<dbReference type="Proteomes" id="UP000734854">
    <property type="component" value="Unassembled WGS sequence"/>
</dbReference>
<feature type="compositionally biased region" description="Basic and acidic residues" evidence="8">
    <location>
        <begin position="832"/>
        <end position="842"/>
    </location>
</feature>
<feature type="compositionally biased region" description="Polar residues" evidence="8">
    <location>
        <begin position="1537"/>
        <end position="1546"/>
    </location>
</feature>
<dbReference type="SUPFAM" id="SSF47459">
    <property type="entry name" value="HLH, helix-loop-helix DNA-binding domain"/>
    <property type="match status" value="1"/>
</dbReference>
<dbReference type="PROSITE" id="PS50888">
    <property type="entry name" value="BHLH"/>
    <property type="match status" value="1"/>
</dbReference>
<dbReference type="Pfam" id="PF00010">
    <property type="entry name" value="HLH"/>
    <property type="match status" value="1"/>
</dbReference>
<feature type="compositionally biased region" description="Basic and acidic residues" evidence="8">
    <location>
        <begin position="866"/>
        <end position="902"/>
    </location>
</feature>
<feature type="region of interest" description="Disordered" evidence="8">
    <location>
        <begin position="735"/>
        <end position="1316"/>
    </location>
</feature>
<keyword evidence="6" id="KW-0804">Transcription</keyword>
<reference evidence="10 11" key="1">
    <citation type="submission" date="2020-08" db="EMBL/GenBank/DDBJ databases">
        <title>Plant Genome Project.</title>
        <authorList>
            <person name="Zhang R.-G."/>
        </authorList>
    </citation>
    <scope>NUCLEOTIDE SEQUENCE [LARGE SCALE GENOMIC DNA]</scope>
    <source>
        <tissue evidence="10">Rhizome</tissue>
    </source>
</reference>
<dbReference type="PANTHER" id="PTHR36884:SF1">
    <property type="entry name" value="FIP1[V]-LIKE PROTEIN"/>
    <property type="match status" value="1"/>
</dbReference>
<feature type="region of interest" description="Disordered" evidence="8">
    <location>
        <begin position="1537"/>
        <end position="1559"/>
    </location>
</feature>
<feature type="compositionally biased region" description="Basic and acidic residues" evidence="8">
    <location>
        <begin position="912"/>
        <end position="921"/>
    </location>
</feature>
<feature type="compositionally biased region" description="Basic and acidic residues" evidence="8">
    <location>
        <begin position="706"/>
        <end position="715"/>
    </location>
</feature>
<feature type="compositionally biased region" description="Polar residues" evidence="8">
    <location>
        <begin position="784"/>
        <end position="794"/>
    </location>
</feature>
<dbReference type="EMBL" id="JACMSC010000021">
    <property type="protein sequence ID" value="KAG6470888.1"/>
    <property type="molecule type" value="Genomic_DNA"/>
</dbReference>
<dbReference type="GO" id="GO:0006397">
    <property type="term" value="P:mRNA processing"/>
    <property type="evidence" value="ECO:0007669"/>
    <property type="project" value="UniProtKB-KW"/>
</dbReference>
<proteinExistence type="inferred from homology"/>
<keyword evidence="4" id="KW-0507">mRNA processing</keyword>
<dbReference type="Gene3D" id="4.10.280.10">
    <property type="entry name" value="Helix-loop-helix DNA-binding domain"/>
    <property type="match status" value="1"/>
</dbReference>